<reference evidence="2 3" key="1">
    <citation type="journal article" date="2019" name="Sci. Rep.">
        <title>Orb-weaving spider Araneus ventricosus genome elucidates the spidroin gene catalogue.</title>
        <authorList>
            <person name="Kono N."/>
            <person name="Nakamura H."/>
            <person name="Ohtoshi R."/>
            <person name="Moran D.A.P."/>
            <person name="Shinohara A."/>
            <person name="Yoshida Y."/>
            <person name="Fujiwara M."/>
            <person name="Mori M."/>
            <person name="Tomita M."/>
            <person name="Arakawa K."/>
        </authorList>
    </citation>
    <scope>NUCLEOTIDE SEQUENCE [LARGE SCALE GENOMIC DNA]</scope>
</reference>
<sequence length="82" mass="9582">MITYILVLREDRSEAPGNGKEGKGHLPNQDKQNTRRKIEETCDRLKMGNVYINYILAEKVLPGRLVVLLRLEFSMTHHSLFW</sequence>
<keyword evidence="3" id="KW-1185">Reference proteome</keyword>
<dbReference type="EMBL" id="BGPR01002401">
    <property type="protein sequence ID" value="GBM72827.1"/>
    <property type="molecule type" value="Genomic_DNA"/>
</dbReference>
<evidence type="ECO:0000313" key="3">
    <source>
        <dbReference type="Proteomes" id="UP000499080"/>
    </source>
</evidence>
<dbReference type="AlphaFoldDB" id="A0A4Y2I513"/>
<accession>A0A4Y2I513</accession>
<protein>
    <submittedName>
        <fullName evidence="2">Uncharacterized protein</fullName>
    </submittedName>
</protein>
<evidence type="ECO:0000313" key="2">
    <source>
        <dbReference type="EMBL" id="GBM72827.1"/>
    </source>
</evidence>
<dbReference type="Proteomes" id="UP000499080">
    <property type="component" value="Unassembled WGS sequence"/>
</dbReference>
<gene>
    <name evidence="2" type="ORF">AVEN_258534_1</name>
</gene>
<organism evidence="2 3">
    <name type="scientific">Araneus ventricosus</name>
    <name type="common">Orbweaver spider</name>
    <name type="synonym">Epeira ventricosa</name>
    <dbReference type="NCBI Taxonomy" id="182803"/>
    <lineage>
        <taxon>Eukaryota</taxon>
        <taxon>Metazoa</taxon>
        <taxon>Ecdysozoa</taxon>
        <taxon>Arthropoda</taxon>
        <taxon>Chelicerata</taxon>
        <taxon>Arachnida</taxon>
        <taxon>Araneae</taxon>
        <taxon>Araneomorphae</taxon>
        <taxon>Entelegynae</taxon>
        <taxon>Araneoidea</taxon>
        <taxon>Araneidae</taxon>
        <taxon>Araneus</taxon>
    </lineage>
</organism>
<comment type="caution">
    <text evidence="2">The sequence shown here is derived from an EMBL/GenBank/DDBJ whole genome shotgun (WGS) entry which is preliminary data.</text>
</comment>
<feature type="region of interest" description="Disordered" evidence="1">
    <location>
        <begin position="13"/>
        <end position="36"/>
    </location>
</feature>
<evidence type="ECO:0000256" key="1">
    <source>
        <dbReference type="SAM" id="MobiDB-lite"/>
    </source>
</evidence>
<feature type="compositionally biased region" description="Basic and acidic residues" evidence="1">
    <location>
        <begin position="13"/>
        <end position="24"/>
    </location>
</feature>
<proteinExistence type="predicted"/>
<name>A0A4Y2I513_ARAVE</name>